<evidence type="ECO:0000256" key="1">
    <source>
        <dbReference type="SAM" id="MobiDB-lite"/>
    </source>
</evidence>
<protein>
    <submittedName>
        <fullName evidence="3">Uncharacterized protein</fullName>
    </submittedName>
</protein>
<reference evidence="3 4" key="1">
    <citation type="submission" date="2016-02" db="EMBL/GenBank/DDBJ databases">
        <title>Genome analysis of coral dinoflagellate symbionts highlights evolutionary adaptations to a symbiotic lifestyle.</title>
        <authorList>
            <person name="Aranda M."/>
            <person name="Li Y."/>
            <person name="Liew Y.J."/>
            <person name="Baumgarten S."/>
            <person name="Simakov O."/>
            <person name="Wilson M."/>
            <person name="Piel J."/>
            <person name="Ashoor H."/>
            <person name="Bougouffa S."/>
            <person name="Bajic V.B."/>
            <person name="Ryu T."/>
            <person name="Ravasi T."/>
            <person name="Bayer T."/>
            <person name="Micklem G."/>
            <person name="Kim H."/>
            <person name="Bhak J."/>
            <person name="Lajeunesse T.C."/>
            <person name="Voolstra C.R."/>
        </authorList>
    </citation>
    <scope>NUCLEOTIDE SEQUENCE [LARGE SCALE GENOMIC DNA]</scope>
    <source>
        <strain evidence="3 4">CCMP2467</strain>
    </source>
</reference>
<keyword evidence="2" id="KW-0812">Transmembrane</keyword>
<evidence type="ECO:0000313" key="3">
    <source>
        <dbReference type="EMBL" id="OLP84142.1"/>
    </source>
</evidence>
<keyword evidence="2" id="KW-0472">Membrane</keyword>
<feature type="compositionally biased region" description="Basic and acidic residues" evidence="1">
    <location>
        <begin position="12"/>
        <end position="27"/>
    </location>
</feature>
<comment type="caution">
    <text evidence="3">The sequence shown here is derived from an EMBL/GenBank/DDBJ whole genome shotgun (WGS) entry which is preliminary data.</text>
</comment>
<dbReference type="AlphaFoldDB" id="A0A1Q9CMJ6"/>
<keyword evidence="2" id="KW-1133">Transmembrane helix</keyword>
<dbReference type="OrthoDB" id="430427at2759"/>
<evidence type="ECO:0000313" key="4">
    <source>
        <dbReference type="Proteomes" id="UP000186817"/>
    </source>
</evidence>
<keyword evidence="4" id="KW-1185">Reference proteome</keyword>
<sequence length="161" mass="17578">MPSKSEGPGPNGERRQSLNSVEKEQKKMARAVLKRGGSMQSLLSMGSRRSQRSGDSKNSRGLGTSKVQLAAGAAACVVLSWVGAVSVLLMIVALRYTGTVVDLARERYIVAAAERVFLLLVWELQLETALRQLELLTRSIHHRLIGVFFQIGCFGSRLLPV</sequence>
<proteinExistence type="predicted"/>
<accession>A0A1Q9CMJ6</accession>
<feature type="transmembrane region" description="Helical" evidence="2">
    <location>
        <begin position="69"/>
        <end position="96"/>
    </location>
</feature>
<gene>
    <name evidence="3" type="ORF">AK812_SmicGene35007</name>
</gene>
<dbReference type="Proteomes" id="UP000186817">
    <property type="component" value="Unassembled WGS sequence"/>
</dbReference>
<dbReference type="EMBL" id="LSRX01001064">
    <property type="protein sequence ID" value="OLP84142.1"/>
    <property type="molecule type" value="Genomic_DNA"/>
</dbReference>
<organism evidence="3 4">
    <name type="scientific">Symbiodinium microadriaticum</name>
    <name type="common">Dinoflagellate</name>
    <name type="synonym">Zooxanthella microadriatica</name>
    <dbReference type="NCBI Taxonomy" id="2951"/>
    <lineage>
        <taxon>Eukaryota</taxon>
        <taxon>Sar</taxon>
        <taxon>Alveolata</taxon>
        <taxon>Dinophyceae</taxon>
        <taxon>Suessiales</taxon>
        <taxon>Symbiodiniaceae</taxon>
        <taxon>Symbiodinium</taxon>
    </lineage>
</organism>
<feature type="region of interest" description="Disordered" evidence="1">
    <location>
        <begin position="1"/>
        <end position="61"/>
    </location>
</feature>
<evidence type="ECO:0000256" key="2">
    <source>
        <dbReference type="SAM" id="Phobius"/>
    </source>
</evidence>
<name>A0A1Q9CMJ6_SYMMI</name>
<feature type="compositionally biased region" description="Low complexity" evidence="1">
    <location>
        <begin position="35"/>
        <end position="48"/>
    </location>
</feature>